<feature type="region of interest" description="Disordered" evidence="1">
    <location>
        <begin position="230"/>
        <end position="282"/>
    </location>
</feature>
<evidence type="ECO:0000313" key="3">
    <source>
        <dbReference type="Proteomes" id="UP000249619"/>
    </source>
</evidence>
<comment type="caution">
    <text evidence="2">The sequence shown here is derived from an EMBL/GenBank/DDBJ whole genome shotgun (WGS) entry which is preliminary data.</text>
</comment>
<evidence type="ECO:0000313" key="2">
    <source>
        <dbReference type="EMBL" id="RAR14338.1"/>
    </source>
</evidence>
<dbReference type="EMBL" id="QGDH01000023">
    <property type="protein sequence ID" value="RAR14338.1"/>
    <property type="molecule type" value="Genomic_DNA"/>
</dbReference>
<name>A0A364NAI4_STELY</name>
<feature type="compositionally biased region" description="Polar residues" evidence="1">
    <location>
        <begin position="167"/>
        <end position="177"/>
    </location>
</feature>
<feature type="compositionally biased region" description="Basic residues" evidence="1">
    <location>
        <begin position="188"/>
        <end position="200"/>
    </location>
</feature>
<dbReference type="Proteomes" id="UP000249619">
    <property type="component" value="Unassembled WGS sequence"/>
</dbReference>
<reference evidence="3" key="1">
    <citation type="submission" date="2018-05" db="EMBL/GenBank/DDBJ databases">
        <title>Draft genome sequence of Stemphylium lycopersici strain CIDEFI 213.</title>
        <authorList>
            <person name="Medina R."/>
            <person name="Franco M.E.E."/>
            <person name="Lucentini C.G."/>
            <person name="Saparrat M.C.N."/>
            <person name="Balatti P.A."/>
        </authorList>
    </citation>
    <scope>NUCLEOTIDE SEQUENCE [LARGE SCALE GENOMIC DNA]</scope>
    <source>
        <strain evidence="3">CIDEFI 213</strain>
    </source>
</reference>
<sequence>MSLTVYRKVLAVLPGPPSVGEVRVRAGRDQGPLSAAEQAESPSPHFYLVLHANFRLSLLLLTSSPIHPPFSLSSSCPACIAVYTSNPNHNIITNRNPINSIKMPIRWTAELDAVLLHGVFEECNISFSKALCSKIAQRVADAGMPCTAKAIENRLYSWKKKNISGNSNLNSATSTPAKSALATPVKTPRSRAKVTPRAKKGFLETPDGPEGLVDDDEVLLSPTAARGKRALNGKTQSYTEAEEEGEEEGDDEEFVPKAKKVKSEPFEGEVEFIEEAAEEEEV</sequence>
<dbReference type="AlphaFoldDB" id="A0A364NAI4"/>
<proteinExistence type="predicted"/>
<dbReference type="STRING" id="183478.A0A364NAI4"/>
<gene>
    <name evidence="2" type="ORF">DDE83_002288</name>
</gene>
<feature type="region of interest" description="Disordered" evidence="1">
    <location>
        <begin position="167"/>
        <end position="212"/>
    </location>
</feature>
<accession>A0A364NAI4</accession>
<feature type="compositionally biased region" description="Acidic residues" evidence="1">
    <location>
        <begin position="266"/>
        <end position="282"/>
    </location>
</feature>
<keyword evidence="3" id="KW-1185">Reference proteome</keyword>
<evidence type="ECO:0000256" key="1">
    <source>
        <dbReference type="SAM" id="MobiDB-lite"/>
    </source>
</evidence>
<feature type="compositionally biased region" description="Acidic residues" evidence="1">
    <location>
        <begin position="240"/>
        <end position="253"/>
    </location>
</feature>
<organism evidence="2 3">
    <name type="scientific">Stemphylium lycopersici</name>
    <name type="common">Tomato gray leaf spot disease fungus</name>
    <name type="synonym">Thyrospora lycopersici</name>
    <dbReference type="NCBI Taxonomy" id="183478"/>
    <lineage>
        <taxon>Eukaryota</taxon>
        <taxon>Fungi</taxon>
        <taxon>Dikarya</taxon>
        <taxon>Ascomycota</taxon>
        <taxon>Pezizomycotina</taxon>
        <taxon>Dothideomycetes</taxon>
        <taxon>Pleosporomycetidae</taxon>
        <taxon>Pleosporales</taxon>
        <taxon>Pleosporineae</taxon>
        <taxon>Pleosporaceae</taxon>
        <taxon>Stemphylium</taxon>
    </lineage>
</organism>
<protein>
    <submittedName>
        <fullName evidence="2">Uncharacterized protein</fullName>
    </submittedName>
</protein>